<evidence type="ECO:0000256" key="4">
    <source>
        <dbReference type="ARBA" id="ARBA00022989"/>
    </source>
</evidence>
<dbReference type="OrthoDB" id="9786643at2"/>
<dbReference type="RefSeq" id="WP_076585421.1">
    <property type="nucleotide sequence ID" value="NZ_FTLW01000002.1"/>
</dbReference>
<organism evidence="8 9">
    <name type="scientific">Solilutibacter tolerans</name>
    <dbReference type="NCBI Taxonomy" id="1604334"/>
    <lineage>
        <taxon>Bacteria</taxon>
        <taxon>Pseudomonadati</taxon>
        <taxon>Pseudomonadota</taxon>
        <taxon>Gammaproteobacteria</taxon>
        <taxon>Lysobacterales</taxon>
        <taxon>Lysobacteraceae</taxon>
        <taxon>Solilutibacter</taxon>
    </lineage>
</organism>
<dbReference type="STRING" id="1604334.SAMN05421546_0716"/>
<dbReference type="PANTHER" id="PTHR43229:SF3">
    <property type="entry name" value="ABC-TYPE MULTIDRUG TRANSPORT SYSTEM, PERMEASE COMPONENT"/>
    <property type="match status" value="1"/>
</dbReference>
<dbReference type="PANTHER" id="PTHR43229">
    <property type="entry name" value="NODULATION PROTEIN J"/>
    <property type="match status" value="1"/>
</dbReference>
<evidence type="ECO:0000256" key="3">
    <source>
        <dbReference type="ARBA" id="ARBA00022692"/>
    </source>
</evidence>
<feature type="transmembrane region" description="Helical" evidence="6">
    <location>
        <begin position="149"/>
        <end position="168"/>
    </location>
</feature>
<protein>
    <recommendedName>
        <fullName evidence="6">Transport permease protein</fullName>
    </recommendedName>
</protein>
<dbReference type="AlphaFoldDB" id="A0A1N6QIR3"/>
<keyword evidence="6" id="KW-0813">Transport</keyword>
<evidence type="ECO:0000259" key="7">
    <source>
        <dbReference type="PROSITE" id="PS51012"/>
    </source>
</evidence>
<keyword evidence="4 6" id="KW-1133">Transmembrane helix</keyword>
<dbReference type="PROSITE" id="PS51012">
    <property type="entry name" value="ABC_TM2"/>
    <property type="match status" value="1"/>
</dbReference>
<name>A0A1N6QIR3_9GAMM</name>
<evidence type="ECO:0000313" key="9">
    <source>
        <dbReference type="Proteomes" id="UP000241788"/>
    </source>
</evidence>
<comment type="subcellular location">
    <subcellularLocation>
        <location evidence="6">Cell inner membrane</location>
        <topology evidence="6">Multi-pass membrane protein</topology>
    </subcellularLocation>
    <subcellularLocation>
        <location evidence="1">Membrane</location>
        <topology evidence="1">Multi-pass membrane protein</topology>
    </subcellularLocation>
</comment>
<keyword evidence="5 6" id="KW-0472">Membrane</keyword>
<dbReference type="InterPro" id="IPR047817">
    <property type="entry name" value="ABC2_TM_bact-type"/>
</dbReference>
<dbReference type="Proteomes" id="UP000241788">
    <property type="component" value="Unassembled WGS sequence"/>
</dbReference>
<feature type="transmembrane region" description="Helical" evidence="6">
    <location>
        <begin position="38"/>
        <end position="57"/>
    </location>
</feature>
<dbReference type="GO" id="GO:0140359">
    <property type="term" value="F:ABC-type transporter activity"/>
    <property type="evidence" value="ECO:0007669"/>
    <property type="project" value="InterPro"/>
</dbReference>
<evidence type="ECO:0000313" key="8">
    <source>
        <dbReference type="EMBL" id="SIQ16460.1"/>
    </source>
</evidence>
<keyword evidence="3 6" id="KW-0812">Transmembrane</keyword>
<dbReference type="InterPro" id="IPR000412">
    <property type="entry name" value="ABC_2_transport"/>
</dbReference>
<dbReference type="InterPro" id="IPR013525">
    <property type="entry name" value="ABC2_TM"/>
</dbReference>
<proteinExistence type="inferred from homology"/>
<dbReference type="EMBL" id="FTLW01000002">
    <property type="protein sequence ID" value="SIQ16460.1"/>
    <property type="molecule type" value="Genomic_DNA"/>
</dbReference>
<evidence type="ECO:0000256" key="2">
    <source>
        <dbReference type="ARBA" id="ARBA00007783"/>
    </source>
</evidence>
<keyword evidence="6" id="KW-1003">Cell membrane</keyword>
<dbReference type="Pfam" id="PF01061">
    <property type="entry name" value="ABC2_membrane"/>
    <property type="match status" value="1"/>
</dbReference>
<evidence type="ECO:0000256" key="5">
    <source>
        <dbReference type="ARBA" id="ARBA00023136"/>
    </source>
</evidence>
<dbReference type="GO" id="GO:0043190">
    <property type="term" value="C:ATP-binding cassette (ABC) transporter complex"/>
    <property type="evidence" value="ECO:0007669"/>
    <property type="project" value="InterPro"/>
</dbReference>
<gene>
    <name evidence="8" type="ORF">SAMN05421546_0716</name>
</gene>
<feature type="domain" description="ABC transmembrane type-2" evidence="7">
    <location>
        <begin position="33"/>
        <end position="258"/>
    </location>
</feature>
<feature type="transmembrane region" description="Helical" evidence="6">
    <location>
        <begin position="69"/>
        <end position="91"/>
    </location>
</feature>
<comment type="similarity">
    <text evidence="2 6">Belongs to the ABC-2 integral membrane protein family.</text>
</comment>
<dbReference type="PIRSF" id="PIRSF006648">
    <property type="entry name" value="DrrB"/>
    <property type="match status" value="1"/>
</dbReference>
<feature type="transmembrane region" description="Helical" evidence="6">
    <location>
        <begin position="112"/>
        <end position="137"/>
    </location>
</feature>
<keyword evidence="9" id="KW-1185">Reference proteome</keyword>
<dbReference type="InterPro" id="IPR051784">
    <property type="entry name" value="Nod_factor_ABC_transporter"/>
</dbReference>
<evidence type="ECO:0000256" key="1">
    <source>
        <dbReference type="ARBA" id="ARBA00004141"/>
    </source>
</evidence>
<accession>A0A1N6QIR3</accession>
<evidence type="ECO:0000256" key="6">
    <source>
        <dbReference type="RuleBase" id="RU361157"/>
    </source>
</evidence>
<reference evidence="9" key="1">
    <citation type="submission" date="2017-01" db="EMBL/GenBank/DDBJ databases">
        <authorList>
            <person name="Varghese N."/>
            <person name="Submissions S."/>
        </authorList>
    </citation>
    <scope>NUCLEOTIDE SEQUENCE [LARGE SCALE GENOMIC DNA]</scope>
    <source>
        <strain evidence="9">UM1</strain>
    </source>
</reference>
<sequence length="259" mass="28212">MNTLANDTRGAELAPSITRIYWLETRNEFLRMLRTPMFALPTLLFPLVFYVMFGVLLNRGNGNAATYMMATYGVFGVMGASMFGFGVTVSMERSQGLLRLKRALPMPSGAYLFAKTGMAMVFVLMITLCMMLVAIILAKVSLTPVQGMLLIAINLLGSLPFAALGLYIGTLSSANGSPAILNMVMLPMAFLSGLWLPLSMLPGWLQSIAPVWPSYHLSQLALKVVGHDLVQPIWLHVGVLLLVTVVFALLARGRLARAE</sequence>
<feature type="transmembrane region" description="Helical" evidence="6">
    <location>
        <begin position="233"/>
        <end position="251"/>
    </location>
</feature>
<feature type="transmembrane region" description="Helical" evidence="6">
    <location>
        <begin position="180"/>
        <end position="198"/>
    </location>
</feature>